<evidence type="ECO:0000313" key="3">
    <source>
        <dbReference type="Proteomes" id="UP001358586"/>
    </source>
</evidence>
<evidence type="ECO:0000256" key="1">
    <source>
        <dbReference type="SAM" id="MobiDB-lite"/>
    </source>
</evidence>
<dbReference type="Proteomes" id="UP001358586">
    <property type="component" value="Chromosome 5"/>
</dbReference>
<organism evidence="2 3">
    <name type="scientific">Gossypium arboreum</name>
    <name type="common">Tree cotton</name>
    <name type="synonym">Gossypium nanking</name>
    <dbReference type="NCBI Taxonomy" id="29729"/>
    <lineage>
        <taxon>Eukaryota</taxon>
        <taxon>Viridiplantae</taxon>
        <taxon>Streptophyta</taxon>
        <taxon>Embryophyta</taxon>
        <taxon>Tracheophyta</taxon>
        <taxon>Spermatophyta</taxon>
        <taxon>Magnoliopsida</taxon>
        <taxon>eudicotyledons</taxon>
        <taxon>Gunneridae</taxon>
        <taxon>Pentapetalae</taxon>
        <taxon>rosids</taxon>
        <taxon>malvids</taxon>
        <taxon>Malvales</taxon>
        <taxon>Malvaceae</taxon>
        <taxon>Malvoideae</taxon>
        <taxon>Gossypium</taxon>
    </lineage>
</organism>
<keyword evidence="3" id="KW-1185">Reference proteome</keyword>
<gene>
    <name evidence="2" type="ORF">PVK06_014038</name>
</gene>
<comment type="caution">
    <text evidence="2">The sequence shown here is derived from an EMBL/GenBank/DDBJ whole genome shotgun (WGS) entry which is preliminary data.</text>
</comment>
<evidence type="ECO:0000313" key="2">
    <source>
        <dbReference type="EMBL" id="KAK5830244.1"/>
    </source>
</evidence>
<name>A0ABR0PTF6_GOSAR</name>
<feature type="region of interest" description="Disordered" evidence="1">
    <location>
        <begin position="23"/>
        <end position="52"/>
    </location>
</feature>
<reference evidence="2 3" key="1">
    <citation type="submission" date="2023-03" db="EMBL/GenBank/DDBJ databases">
        <title>WGS of Gossypium arboreum.</title>
        <authorList>
            <person name="Yu D."/>
        </authorList>
    </citation>
    <scope>NUCLEOTIDE SEQUENCE [LARGE SCALE GENOMIC DNA]</scope>
    <source>
        <tissue evidence="2">Leaf</tissue>
    </source>
</reference>
<proteinExistence type="predicted"/>
<dbReference type="EMBL" id="JARKNE010000005">
    <property type="protein sequence ID" value="KAK5830244.1"/>
    <property type="molecule type" value="Genomic_DNA"/>
</dbReference>
<protein>
    <submittedName>
        <fullName evidence="2">Uncharacterized protein</fullName>
    </submittedName>
</protein>
<accession>A0ABR0PTF6</accession>
<sequence length="52" mass="5843">MGIDAVISKQSKMTPLLFSTRDFSVVGPSSRSKEEENQNDGTEMNSRRTRHS</sequence>